<sequence length="463" mass="50338">MSTTTGLDLINRADQLARELSRCELPVDTQLWESLDTTAYRLMRELIGPGRDDAGASTRRRAILLRVIHAYPTPVRPPLDADFSVAEARRFVTVSREVLIRRIREGEVPTHVVGGQPRIDAAHLDARTDITPTDPADPHPLARLSTTLGVLADMVNHERRHPGTVDGLSDDAVRDAAARVMSWLAVAGRYTLRHGPIENGDRPLAVAQYADRSIDALGGTARSMAALDALAARVPTLGSGLSEQLDSRLHRWASAAREELQRTVPATQVMANIASVGTLMLASTHRLHTLSPSTPAEALVTMTSDLRGAADALKEAEATWKRVTTLQPQGRAFGAASFELFDTLRKVLAAPIETEKRQRISLDVDTSLRSLEQGTRDLARFVDQSHDVTRACLNSELLFAPARAQDRTVKHLVSRTRGDYLPLAPDAANHLMESIERAASLTAVLAVDTVAVAATHASLAVRR</sequence>
<protein>
    <submittedName>
        <fullName evidence="1">Uncharacterized protein</fullName>
    </submittedName>
</protein>
<dbReference type="RefSeq" id="WP_091783985.1">
    <property type="nucleotide sequence ID" value="NZ_LT629711.1"/>
</dbReference>
<evidence type="ECO:0000313" key="2">
    <source>
        <dbReference type="Proteomes" id="UP000199077"/>
    </source>
</evidence>
<name>A0A1H0QQ93_9MICO</name>
<gene>
    <name evidence="1" type="ORF">SAMN04489867_1688</name>
</gene>
<accession>A0A1H0QQ93</accession>
<dbReference type="STRING" id="443156.SAMN04489867_1688"/>
<dbReference type="OrthoDB" id="4865283at2"/>
<organism evidence="1 2">
    <name type="scientific">Pedococcus dokdonensis</name>
    <dbReference type="NCBI Taxonomy" id="443156"/>
    <lineage>
        <taxon>Bacteria</taxon>
        <taxon>Bacillati</taxon>
        <taxon>Actinomycetota</taxon>
        <taxon>Actinomycetes</taxon>
        <taxon>Micrococcales</taxon>
        <taxon>Intrasporangiaceae</taxon>
        <taxon>Pedococcus</taxon>
    </lineage>
</organism>
<proteinExistence type="predicted"/>
<dbReference type="AlphaFoldDB" id="A0A1H0QQ93"/>
<reference evidence="2" key="1">
    <citation type="submission" date="2016-10" db="EMBL/GenBank/DDBJ databases">
        <authorList>
            <person name="Varghese N."/>
            <person name="Submissions S."/>
        </authorList>
    </citation>
    <scope>NUCLEOTIDE SEQUENCE [LARGE SCALE GENOMIC DNA]</scope>
    <source>
        <strain evidence="2">DSM 22329</strain>
    </source>
</reference>
<evidence type="ECO:0000313" key="1">
    <source>
        <dbReference type="EMBL" id="SDP19285.1"/>
    </source>
</evidence>
<dbReference type="EMBL" id="LT629711">
    <property type="protein sequence ID" value="SDP19285.1"/>
    <property type="molecule type" value="Genomic_DNA"/>
</dbReference>
<dbReference type="Proteomes" id="UP000199077">
    <property type="component" value="Chromosome I"/>
</dbReference>
<keyword evidence="2" id="KW-1185">Reference proteome</keyword>